<dbReference type="EMBL" id="FQ790337">
    <property type="protein sequence ID" value="CCD51757.1"/>
    <property type="molecule type" value="Genomic_DNA"/>
</dbReference>
<protein>
    <submittedName>
        <fullName evidence="1">Uncharacterized protein</fullName>
    </submittedName>
</protein>
<dbReference type="AlphaFoldDB" id="G2YJ70"/>
<evidence type="ECO:0000313" key="1">
    <source>
        <dbReference type="EMBL" id="CCD51757.1"/>
    </source>
</evidence>
<proteinExistence type="predicted"/>
<evidence type="ECO:0000313" key="2">
    <source>
        <dbReference type="Proteomes" id="UP000008177"/>
    </source>
</evidence>
<dbReference type="Proteomes" id="UP000008177">
    <property type="component" value="Unplaced contigs"/>
</dbReference>
<sequence length="90" mass="10579">MMKRIYSHEYHDTCCNFFHFFLRKISRCTTQGLPLFHPKKTKIALVPKKYCPPSTVQFLASTLLIQLRGSKMELQTTTVAKTEKKERRSI</sequence>
<gene>
    <name evidence="1" type="ORF">BofuT4_uP020630.1</name>
</gene>
<dbReference type="InParanoid" id="G2YJ70"/>
<organism evidence="1 2">
    <name type="scientific">Botryotinia fuckeliana (strain T4)</name>
    <name type="common">Noble rot fungus</name>
    <name type="synonym">Botrytis cinerea</name>
    <dbReference type="NCBI Taxonomy" id="999810"/>
    <lineage>
        <taxon>Eukaryota</taxon>
        <taxon>Fungi</taxon>
        <taxon>Dikarya</taxon>
        <taxon>Ascomycota</taxon>
        <taxon>Pezizomycotina</taxon>
        <taxon>Leotiomycetes</taxon>
        <taxon>Helotiales</taxon>
        <taxon>Sclerotiniaceae</taxon>
        <taxon>Botrytis</taxon>
    </lineage>
</organism>
<dbReference type="HOGENOM" id="CLU_2440593_0_0_1"/>
<reference evidence="2" key="1">
    <citation type="journal article" date="2011" name="PLoS Genet.">
        <title>Genomic analysis of the necrotrophic fungal pathogens Sclerotinia sclerotiorum and Botrytis cinerea.</title>
        <authorList>
            <person name="Amselem J."/>
            <person name="Cuomo C.A."/>
            <person name="van Kan J.A."/>
            <person name="Viaud M."/>
            <person name="Benito E.P."/>
            <person name="Couloux A."/>
            <person name="Coutinho P.M."/>
            <person name="de Vries R.P."/>
            <person name="Dyer P.S."/>
            <person name="Fillinger S."/>
            <person name="Fournier E."/>
            <person name="Gout L."/>
            <person name="Hahn M."/>
            <person name="Kohn L."/>
            <person name="Lapalu N."/>
            <person name="Plummer K.M."/>
            <person name="Pradier J.M."/>
            <person name="Quevillon E."/>
            <person name="Sharon A."/>
            <person name="Simon A."/>
            <person name="ten Have A."/>
            <person name="Tudzynski B."/>
            <person name="Tudzynski P."/>
            <person name="Wincker P."/>
            <person name="Andrew M."/>
            <person name="Anthouard V."/>
            <person name="Beever R.E."/>
            <person name="Beffa R."/>
            <person name="Benoit I."/>
            <person name="Bouzid O."/>
            <person name="Brault B."/>
            <person name="Chen Z."/>
            <person name="Choquer M."/>
            <person name="Collemare J."/>
            <person name="Cotton P."/>
            <person name="Danchin E.G."/>
            <person name="Da Silva C."/>
            <person name="Gautier A."/>
            <person name="Giraud C."/>
            <person name="Giraud T."/>
            <person name="Gonzalez C."/>
            <person name="Grossetete S."/>
            <person name="Guldener U."/>
            <person name="Henrissat B."/>
            <person name="Howlett B.J."/>
            <person name="Kodira C."/>
            <person name="Kretschmer M."/>
            <person name="Lappartient A."/>
            <person name="Leroch M."/>
            <person name="Levis C."/>
            <person name="Mauceli E."/>
            <person name="Neuveglise C."/>
            <person name="Oeser B."/>
            <person name="Pearson M."/>
            <person name="Poulain J."/>
            <person name="Poussereau N."/>
            <person name="Quesneville H."/>
            <person name="Rascle C."/>
            <person name="Schumacher J."/>
            <person name="Segurens B."/>
            <person name="Sexton A."/>
            <person name="Silva E."/>
            <person name="Sirven C."/>
            <person name="Soanes D.M."/>
            <person name="Talbot N.J."/>
            <person name="Templeton M."/>
            <person name="Yandava C."/>
            <person name="Yarden O."/>
            <person name="Zeng Q."/>
            <person name="Rollins J.A."/>
            <person name="Lebrun M.H."/>
            <person name="Dickman M."/>
        </authorList>
    </citation>
    <scope>NUCLEOTIDE SEQUENCE [LARGE SCALE GENOMIC DNA]</scope>
    <source>
        <strain evidence="2">T4</strain>
    </source>
</reference>
<accession>G2YJ70</accession>
<name>G2YJ70_BOTF4</name>